<dbReference type="InterPro" id="IPR016186">
    <property type="entry name" value="C-type_lectin-like/link_sf"/>
</dbReference>
<dbReference type="PANTHER" id="PTHR22803">
    <property type="entry name" value="MANNOSE, PHOSPHOLIPASE, LECTIN RECEPTOR RELATED"/>
    <property type="match status" value="1"/>
</dbReference>
<dbReference type="SMART" id="SM00034">
    <property type="entry name" value="CLECT"/>
    <property type="match status" value="1"/>
</dbReference>
<evidence type="ECO:0000259" key="2">
    <source>
        <dbReference type="PROSITE" id="PS50041"/>
    </source>
</evidence>
<dbReference type="PROSITE" id="PS50041">
    <property type="entry name" value="C_TYPE_LECTIN_2"/>
    <property type="match status" value="1"/>
</dbReference>
<dbReference type="CDD" id="cd00037">
    <property type="entry name" value="CLECT"/>
    <property type="match status" value="1"/>
</dbReference>
<dbReference type="InterPro" id="IPR018378">
    <property type="entry name" value="C-type_lectin_CS"/>
</dbReference>
<gene>
    <name evidence="3" type="ORF">KUTeg_005782</name>
</gene>
<feature type="domain" description="C-type lectin" evidence="2">
    <location>
        <begin position="30"/>
        <end position="143"/>
    </location>
</feature>
<dbReference type="PROSITE" id="PS00615">
    <property type="entry name" value="C_TYPE_LECTIN_1"/>
    <property type="match status" value="1"/>
</dbReference>
<evidence type="ECO:0000256" key="1">
    <source>
        <dbReference type="ARBA" id="ARBA00023157"/>
    </source>
</evidence>
<comment type="caution">
    <text evidence="3">The sequence shown here is derived from an EMBL/GenBank/DDBJ whole genome shotgun (WGS) entry which is preliminary data.</text>
</comment>
<dbReference type="Pfam" id="PF00059">
    <property type="entry name" value="Lectin_C"/>
    <property type="match status" value="1"/>
</dbReference>
<evidence type="ECO:0000313" key="3">
    <source>
        <dbReference type="EMBL" id="KAJ8316663.1"/>
    </source>
</evidence>
<sequence length="203" mass="23504">MDSNEITFDDVINNCRRDIITSCPKDSVRYGNSCYYFSTNTATWYDAERACFIRGGHLAIVESKQEDLFLINEVTKKKTNFWLDGTDEKVEGRWIWSSIQQGVSYTNWDKLDGEPDGKTGQNCLGIYKSSKGNYYKWYDLKCSPRKMNFICESKLQLHIYCFIQCEKVVTLHQNSMFSTHNNGLCGCDCIMCSMQFGFLTTLF</sequence>
<proteinExistence type="predicted"/>
<protein>
    <recommendedName>
        <fullName evidence="2">C-type lectin domain-containing protein</fullName>
    </recommendedName>
</protein>
<dbReference type="SUPFAM" id="SSF56436">
    <property type="entry name" value="C-type lectin-like"/>
    <property type="match status" value="1"/>
</dbReference>
<dbReference type="InterPro" id="IPR001304">
    <property type="entry name" value="C-type_lectin-like"/>
</dbReference>
<keyword evidence="4" id="KW-1185">Reference proteome</keyword>
<accession>A0ABQ9FLQ3</accession>
<reference evidence="3 4" key="1">
    <citation type="submission" date="2022-12" db="EMBL/GenBank/DDBJ databases">
        <title>Chromosome-level genome of Tegillarca granosa.</title>
        <authorList>
            <person name="Kim J."/>
        </authorList>
    </citation>
    <scope>NUCLEOTIDE SEQUENCE [LARGE SCALE GENOMIC DNA]</scope>
    <source>
        <strain evidence="3">Teg-2019</strain>
        <tissue evidence="3">Adductor muscle</tissue>
    </source>
</reference>
<organism evidence="3 4">
    <name type="scientific">Tegillarca granosa</name>
    <name type="common">Malaysian cockle</name>
    <name type="synonym">Anadara granosa</name>
    <dbReference type="NCBI Taxonomy" id="220873"/>
    <lineage>
        <taxon>Eukaryota</taxon>
        <taxon>Metazoa</taxon>
        <taxon>Spiralia</taxon>
        <taxon>Lophotrochozoa</taxon>
        <taxon>Mollusca</taxon>
        <taxon>Bivalvia</taxon>
        <taxon>Autobranchia</taxon>
        <taxon>Pteriomorphia</taxon>
        <taxon>Arcoida</taxon>
        <taxon>Arcoidea</taxon>
        <taxon>Arcidae</taxon>
        <taxon>Tegillarca</taxon>
    </lineage>
</organism>
<evidence type="ECO:0000313" key="4">
    <source>
        <dbReference type="Proteomes" id="UP001217089"/>
    </source>
</evidence>
<dbReference type="EMBL" id="JARBDR010000285">
    <property type="protein sequence ID" value="KAJ8316663.1"/>
    <property type="molecule type" value="Genomic_DNA"/>
</dbReference>
<name>A0ABQ9FLQ3_TEGGR</name>
<keyword evidence="1" id="KW-1015">Disulfide bond</keyword>
<dbReference type="InterPro" id="IPR050111">
    <property type="entry name" value="C-type_lectin/snaclec_domain"/>
</dbReference>
<dbReference type="InterPro" id="IPR016187">
    <property type="entry name" value="CTDL_fold"/>
</dbReference>
<dbReference type="Proteomes" id="UP001217089">
    <property type="component" value="Unassembled WGS sequence"/>
</dbReference>
<dbReference type="Gene3D" id="3.10.100.10">
    <property type="entry name" value="Mannose-Binding Protein A, subunit A"/>
    <property type="match status" value="1"/>
</dbReference>